<dbReference type="EMBL" id="SJPX01000003">
    <property type="protein sequence ID" value="TWU51402.1"/>
    <property type="molecule type" value="Genomic_DNA"/>
</dbReference>
<organism evidence="4 5">
    <name type="scientific">Rubripirellula reticaptiva</name>
    <dbReference type="NCBI Taxonomy" id="2528013"/>
    <lineage>
        <taxon>Bacteria</taxon>
        <taxon>Pseudomonadati</taxon>
        <taxon>Planctomycetota</taxon>
        <taxon>Planctomycetia</taxon>
        <taxon>Pirellulales</taxon>
        <taxon>Pirellulaceae</taxon>
        <taxon>Rubripirellula</taxon>
    </lineage>
</organism>
<dbReference type="AlphaFoldDB" id="A0A5C6EQS3"/>
<feature type="chain" id="PRO_5022722687" description="DUF2202 domain-containing protein" evidence="2">
    <location>
        <begin position="24"/>
        <end position="282"/>
    </location>
</feature>
<feature type="compositionally biased region" description="Low complexity" evidence="1">
    <location>
        <begin position="238"/>
        <end position="254"/>
    </location>
</feature>
<evidence type="ECO:0000313" key="5">
    <source>
        <dbReference type="Proteomes" id="UP000317977"/>
    </source>
</evidence>
<dbReference type="Pfam" id="PF09968">
    <property type="entry name" value="DUF2202"/>
    <property type="match status" value="1"/>
</dbReference>
<feature type="signal peptide" evidence="2">
    <location>
        <begin position="1"/>
        <end position="23"/>
    </location>
</feature>
<keyword evidence="2" id="KW-0732">Signal</keyword>
<evidence type="ECO:0000313" key="4">
    <source>
        <dbReference type="EMBL" id="TWU51402.1"/>
    </source>
</evidence>
<feature type="domain" description="DUF2202" evidence="3">
    <location>
        <begin position="72"/>
        <end position="226"/>
    </location>
</feature>
<dbReference type="InterPro" id="IPR009078">
    <property type="entry name" value="Ferritin-like_SF"/>
</dbReference>
<evidence type="ECO:0000256" key="2">
    <source>
        <dbReference type="SAM" id="SignalP"/>
    </source>
</evidence>
<reference evidence="4 5" key="1">
    <citation type="submission" date="2019-02" db="EMBL/GenBank/DDBJ databases">
        <title>Deep-cultivation of Planctomycetes and their phenomic and genomic characterization uncovers novel biology.</title>
        <authorList>
            <person name="Wiegand S."/>
            <person name="Jogler M."/>
            <person name="Boedeker C."/>
            <person name="Pinto D."/>
            <person name="Vollmers J."/>
            <person name="Rivas-Marin E."/>
            <person name="Kohn T."/>
            <person name="Peeters S.H."/>
            <person name="Heuer A."/>
            <person name="Rast P."/>
            <person name="Oberbeckmann S."/>
            <person name="Bunk B."/>
            <person name="Jeske O."/>
            <person name="Meyerdierks A."/>
            <person name="Storesund J.E."/>
            <person name="Kallscheuer N."/>
            <person name="Luecker S."/>
            <person name="Lage O.M."/>
            <person name="Pohl T."/>
            <person name="Merkel B.J."/>
            <person name="Hornburger P."/>
            <person name="Mueller R.-W."/>
            <person name="Bruemmer F."/>
            <person name="Labrenz M."/>
            <person name="Spormann A.M."/>
            <person name="Op Den Camp H."/>
            <person name="Overmann J."/>
            <person name="Amann R."/>
            <person name="Jetten M.S.M."/>
            <person name="Mascher T."/>
            <person name="Medema M.H."/>
            <person name="Devos D.P."/>
            <person name="Kaster A.-K."/>
            <person name="Ovreas L."/>
            <person name="Rohde M."/>
            <person name="Galperin M.Y."/>
            <person name="Jogler C."/>
        </authorList>
    </citation>
    <scope>NUCLEOTIDE SEQUENCE [LARGE SCALE GENOMIC DNA]</scope>
    <source>
        <strain evidence="4 5">Poly59</strain>
    </source>
</reference>
<protein>
    <recommendedName>
        <fullName evidence="3">DUF2202 domain-containing protein</fullName>
    </recommendedName>
</protein>
<feature type="region of interest" description="Disordered" evidence="1">
    <location>
        <begin position="224"/>
        <end position="282"/>
    </location>
</feature>
<dbReference type="InterPro" id="IPR012347">
    <property type="entry name" value="Ferritin-like"/>
</dbReference>
<gene>
    <name evidence="4" type="ORF">Poly59_29940</name>
</gene>
<evidence type="ECO:0000259" key="3">
    <source>
        <dbReference type="Pfam" id="PF09968"/>
    </source>
</evidence>
<keyword evidence="5" id="KW-1185">Reference proteome</keyword>
<sequence precursor="true">MKRLLIGLGALLTLALVTSDVMAQQRRGKGGAGTQARAGYQRQPQNQGHSQRGSQSQQPTSLLSTNIGSPDLLRMREEEKLARDVYTSLAKTSKLPIFRNISNAESQHMQAIERLIGAANGNAFNDIPGTFSYPDYQQLYQSLVASGTRSPLDALMVGAKIEEMDIADLQKLLTQTTNPQIRQVLEQLMRGSQNHLRAFASQIAKQGASYNAEFLTQEEFDQIASSSGQGHGHGSQGHGSQSRSTGKQFGFQGQNSGGQNFGGANQSGQGGRPGAGNRGRGR</sequence>
<dbReference type="SUPFAM" id="SSF47240">
    <property type="entry name" value="Ferritin-like"/>
    <property type="match status" value="1"/>
</dbReference>
<name>A0A5C6EQS3_9BACT</name>
<dbReference type="Proteomes" id="UP000317977">
    <property type="component" value="Unassembled WGS sequence"/>
</dbReference>
<feature type="compositionally biased region" description="Gly residues" evidence="1">
    <location>
        <begin position="268"/>
        <end position="282"/>
    </location>
</feature>
<feature type="region of interest" description="Disordered" evidence="1">
    <location>
        <begin position="27"/>
        <end position="69"/>
    </location>
</feature>
<dbReference type="CDD" id="cd01048">
    <property type="entry name" value="Ferritin_like_AB2"/>
    <property type="match status" value="1"/>
</dbReference>
<accession>A0A5C6EQS3</accession>
<dbReference type="RefSeq" id="WP_186776248.1">
    <property type="nucleotide sequence ID" value="NZ_SJPX01000003.1"/>
</dbReference>
<comment type="caution">
    <text evidence="4">The sequence shown here is derived from an EMBL/GenBank/DDBJ whole genome shotgun (WGS) entry which is preliminary data.</text>
</comment>
<dbReference type="Gene3D" id="1.20.1260.10">
    <property type="match status" value="1"/>
</dbReference>
<feature type="compositionally biased region" description="Low complexity" evidence="1">
    <location>
        <begin position="45"/>
        <end position="65"/>
    </location>
</feature>
<proteinExistence type="predicted"/>
<dbReference type="InterPro" id="IPR019243">
    <property type="entry name" value="DUF2202"/>
</dbReference>
<evidence type="ECO:0000256" key="1">
    <source>
        <dbReference type="SAM" id="MobiDB-lite"/>
    </source>
</evidence>